<sequence length="88" mass="10085">MEDLDNQGTLQARFWELEKAGIISEWEDEEEVPLLHIQHYANRSARFIFAYSEGLTGTQAVWANKKFHGHCILPPSMIAEIKKSVLEA</sequence>
<gene>
    <name evidence="1" type="ORF">M422DRAFT_270589</name>
</gene>
<dbReference type="AlphaFoldDB" id="A0A0C9US45"/>
<dbReference type="HOGENOM" id="CLU_2470521_0_0_1"/>
<accession>A0A0C9US45</accession>
<proteinExistence type="predicted"/>
<dbReference type="OrthoDB" id="2416294at2759"/>
<dbReference type="EMBL" id="KN837313">
    <property type="protein sequence ID" value="KIJ28186.1"/>
    <property type="molecule type" value="Genomic_DNA"/>
</dbReference>
<reference evidence="1 2" key="1">
    <citation type="submission" date="2014-06" db="EMBL/GenBank/DDBJ databases">
        <title>Evolutionary Origins and Diversification of the Mycorrhizal Mutualists.</title>
        <authorList>
            <consortium name="DOE Joint Genome Institute"/>
            <consortium name="Mycorrhizal Genomics Consortium"/>
            <person name="Kohler A."/>
            <person name="Kuo A."/>
            <person name="Nagy L.G."/>
            <person name="Floudas D."/>
            <person name="Copeland A."/>
            <person name="Barry K.W."/>
            <person name="Cichocki N."/>
            <person name="Veneault-Fourrey C."/>
            <person name="LaButti K."/>
            <person name="Lindquist E.A."/>
            <person name="Lipzen A."/>
            <person name="Lundell T."/>
            <person name="Morin E."/>
            <person name="Murat C."/>
            <person name="Riley R."/>
            <person name="Ohm R."/>
            <person name="Sun H."/>
            <person name="Tunlid A."/>
            <person name="Henrissat B."/>
            <person name="Grigoriev I.V."/>
            <person name="Hibbett D.S."/>
            <person name="Martin F."/>
        </authorList>
    </citation>
    <scope>NUCLEOTIDE SEQUENCE [LARGE SCALE GENOMIC DNA]</scope>
    <source>
        <strain evidence="1 2">SS14</strain>
    </source>
</reference>
<keyword evidence="2" id="KW-1185">Reference proteome</keyword>
<organism evidence="1 2">
    <name type="scientific">Sphaerobolus stellatus (strain SS14)</name>
    <dbReference type="NCBI Taxonomy" id="990650"/>
    <lineage>
        <taxon>Eukaryota</taxon>
        <taxon>Fungi</taxon>
        <taxon>Dikarya</taxon>
        <taxon>Basidiomycota</taxon>
        <taxon>Agaricomycotina</taxon>
        <taxon>Agaricomycetes</taxon>
        <taxon>Phallomycetidae</taxon>
        <taxon>Geastrales</taxon>
        <taxon>Sphaerobolaceae</taxon>
        <taxon>Sphaerobolus</taxon>
    </lineage>
</organism>
<evidence type="ECO:0000313" key="2">
    <source>
        <dbReference type="Proteomes" id="UP000054279"/>
    </source>
</evidence>
<dbReference type="Proteomes" id="UP000054279">
    <property type="component" value="Unassembled WGS sequence"/>
</dbReference>
<protein>
    <submittedName>
        <fullName evidence="1">Uncharacterized protein</fullName>
    </submittedName>
</protein>
<evidence type="ECO:0000313" key="1">
    <source>
        <dbReference type="EMBL" id="KIJ28186.1"/>
    </source>
</evidence>
<name>A0A0C9US45_SPHS4</name>